<keyword evidence="5" id="KW-1185">Reference proteome</keyword>
<keyword evidence="1" id="KW-0732">Signal</keyword>
<dbReference type="STRING" id="243090.RB10040"/>
<dbReference type="InParanoid" id="Q7UKN6"/>
<feature type="region of interest" description="Disordered" evidence="2">
    <location>
        <begin position="177"/>
        <end position="203"/>
    </location>
</feature>
<dbReference type="PANTHER" id="PTHR35038:SF8">
    <property type="entry name" value="C-TYPE POLYHEME CYTOCHROME OMCC"/>
    <property type="match status" value="1"/>
</dbReference>
<dbReference type="InterPro" id="IPR036280">
    <property type="entry name" value="Multihaem_cyt_sf"/>
</dbReference>
<dbReference type="Pfam" id="PF13435">
    <property type="entry name" value="Cytochrome_C554"/>
    <property type="match status" value="1"/>
</dbReference>
<evidence type="ECO:0000256" key="2">
    <source>
        <dbReference type="SAM" id="MobiDB-lite"/>
    </source>
</evidence>
<evidence type="ECO:0000313" key="5">
    <source>
        <dbReference type="Proteomes" id="UP000001025"/>
    </source>
</evidence>
<feature type="domain" description="Cytochrome c-552/4" evidence="3">
    <location>
        <begin position="223"/>
        <end position="257"/>
    </location>
</feature>
<dbReference type="SUPFAM" id="SSF48695">
    <property type="entry name" value="Multiheme cytochromes"/>
    <property type="match status" value="1"/>
</dbReference>
<accession>Q7UKN6</accession>
<reference evidence="4 5" key="1">
    <citation type="journal article" date="2003" name="Proc. Natl. Acad. Sci. U.S.A.">
        <title>Complete genome sequence of the marine planctomycete Pirellula sp. strain 1.</title>
        <authorList>
            <person name="Gloeckner F.O."/>
            <person name="Kube M."/>
            <person name="Bauer M."/>
            <person name="Teeling H."/>
            <person name="Lombardot T."/>
            <person name="Ludwig W."/>
            <person name="Gade D."/>
            <person name="Beck A."/>
            <person name="Borzym K."/>
            <person name="Heitmann K."/>
            <person name="Rabus R."/>
            <person name="Schlesner H."/>
            <person name="Amann R."/>
            <person name="Reinhardt R."/>
        </authorList>
    </citation>
    <scope>NUCLEOTIDE SEQUENCE [LARGE SCALE GENOMIC DNA]</scope>
    <source>
        <strain evidence="5">DSM 10527 / NCIMB 13988 / SH1</strain>
    </source>
</reference>
<gene>
    <name evidence="4" type="primary">mtrA</name>
    <name evidence="4" type="ordered locus">RB10040</name>
</gene>
<dbReference type="EnsemblBacteria" id="CAD76596">
    <property type="protein sequence ID" value="CAD76596"/>
    <property type="gene ID" value="RB10040"/>
</dbReference>
<dbReference type="eggNOG" id="COG0457">
    <property type="taxonomic scope" value="Bacteria"/>
</dbReference>
<dbReference type="OrthoDB" id="234670at2"/>
<sequence>MRSRCVDAKGSSSMHISRQRIGWKAGSLFALAVGWVVQSASVLSTSGESPSKLNQSNVAALPIYVGKAVCAECHRSNFEKHRESGHASTFRFTSDPTISNLFDGKTVDAGENHGLFHYRSSEEGLLALRASDESANGLVPMQFPFALGSGRNAITLFSIVREESKASSVMEHRVSWYPDRGGEPSSHRAEDSRQFGRFGLTPGHTNTEPLEAMDCFGERIRGEKMDSCIECHTTSGKIVDHELRDLIPNVDCEKCHGPGSEHVRQARRMDAPPPFSVGRSDWDGESEIQLCGSCHRLPRHVSPKELRDYSSELLRLQPIGLLRSECYIKSGRSLTCSTCHNPHQDARLKSTADYDQDCQTCHQPHVDSQVACSVSTDGGCVKCHMPPISVEQDMVFHDHWIRVREHE</sequence>
<evidence type="ECO:0000256" key="1">
    <source>
        <dbReference type="ARBA" id="ARBA00022729"/>
    </source>
</evidence>
<name>Q7UKN6_RHOBA</name>
<dbReference type="InterPro" id="IPR051829">
    <property type="entry name" value="Multiheme_Cytochr_ET"/>
</dbReference>
<dbReference type="Gene3D" id="1.10.1130.10">
    <property type="entry name" value="Flavocytochrome C3, Chain A"/>
    <property type="match status" value="1"/>
</dbReference>
<organism evidence="4 5">
    <name type="scientific">Rhodopirellula baltica (strain DSM 10527 / NCIMB 13988 / SH1)</name>
    <dbReference type="NCBI Taxonomy" id="243090"/>
    <lineage>
        <taxon>Bacteria</taxon>
        <taxon>Pseudomonadati</taxon>
        <taxon>Planctomycetota</taxon>
        <taxon>Planctomycetia</taxon>
        <taxon>Pirellulales</taxon>
        <taxon>Pirellulaceae</taxon>
        <taxon>Rhodopirellula</taxon>
    </lineage>
</organism>
<evidence type="ECO:0000259" key="3">
    <source>
        <dbReference type="Pfam" id="PF13435"/>
    </source>
</evidence>
<feature type="compositionally biased region" description="Basic and acidic residues" evidence="2">
    <location>
        <begin position="177"/>
        <end position="194"/>
    </location>
</feature>
<dbReference type="HOGENOM" id="CLU_046129_0_0_0"/>
<proteinExistence type="predicted"/>
<dbReference type="PATRIC" id="fig|243090.15.peg.4842"/>
<dbReference type="PANTHER" id="PTHR35038">
    <property type="entry name" value="DISSIMILATORY SULFITE REDUCTASE SIRA"/>
    <property type="match status" value="1"/>
</dbReference>
<dbReference type="AlphaFoldDB" id="Q7UKN6"/>
<dbReference type="InterPro" id="IPR023155">
    <property type="entry name" value="Cyt_c-552/4"/>
</dbReference>
<dbReference type="EMBL" id="BX294150">
    <property type="protein sequence ID" value="CAD76596.1"/>
    <property type="molecule type" value="Genomic_DNA"/>
</dbReference>
<dbReference type="KEGG" id="rba:RB10040"/>
<evidence type="ECO:0000313" key="4">
    <source>
        <dbReference type="EMBL" id="CAD76596.1"/>
    </source>
</evidence>
<dbReference type="Proteomes" id="UP000001025">
    <property type="component" value="Chromosome"/>
</dbReference>
<protein>
    <submittedName>
        <fullName evidence="4">Probable c-type cytochrome</fullName>
    </submittedName>
</protein>